<proteinExistence type="predicted"/>
<reference evidence="1" key="1">
    <citation type="journal article" date="2014" name="Int. J. Syst. Evol. Microbiol.">
        <title>Complete genome sequence of Corynebacterium casei LMG S-19264T (=DSM 44701T), isolated from a smear-ripened cheese.</title>
        <authorList>
            <consortium name="US DOE Joint Genome Institute (JGI-PGF)"/>
            <person name="Walter F."/>
            <person name="Albersmeier A."/>
            <person name="Kalinowski J."/>
            <person name="Ruckert C."/>
        </authorList>
    </citation>
    <scope>NUCLEOTIDE SEQUENCE</scope>
    <source>
        <strain evidence="1">JCM 17251</strain>
    </source>
</reference>
<name>A0A917Y2T7_9BACI</name>
<organism evidence="1 2">
    <name type="scientific">Oceanobacillus indicireducens</name>
    <dbReference type="NCBI Taxonomy" id="1004261"/>
    <lineage>
        <taxon>Bacteria</taxon>
        <taxon>Bacillati</taxon>
        <taxon>Bacillota</taxon>
        <taxon>Bacilli</taxon>
        <taxon>Bacillales</taxon>
        <taxon>Bacillaceae</taxon>
        <taxon>Oceanobacillus</taxon>
    </lineage>
</organism>
<comment type="caution">
    <text evidence="1">The sequence shown here is derived from an EMBL/GenBank/DDBJ whole genome shotgun (WGS) entry which is preliminary data.</text>
</comment>
<gene>
    <name evidence="1" type="ORF">GCM10007971_34140</name>
</gene>
<evidence type="ECO:0000313" key="2">
    <source>
        <dbReference type="Proteomes" id="UP000624041"/>
    </source>
</evidence>
<keyword evidence="2" id="KW-1185">Reference proteome</keyword>
<reference evidence="1" key="2">
    <citation type="submission" date="2020-09" db="EMBL/GenBank/DDBJ databases">
        <authorList>
            <person name="Sun Q."/>
            <person name="Ohkuma M."/>
        </authorList>
    </citation>
    <scope>NUCLEOTIDE SEQUENCE</scope>
    <source>
        <strain evidence="1">JCM 17251</strain>
    </source>
</reference>
<dbReference type="RefSeq" id="WP_188859130.1">
    <property type="nucleotide sequence ID" value="NZ_BMOS01000036.1"/>
</dbReference>
<dbReference type="Proteomes" id="UP000624041">
    <property type="component" value="Unassembled WGS sequence"/>
</dbReference>
<protein>
    <submittedName>
        <fullName evidence="1">Uncharacterized protein</fullName>
    </submittedName>
</protein>
<dbReference type="AlphaFoldDB" id="A0A917Y2T7"/>
<dbReference type="EMBL" id="BMOS01000036">
    <property type="protein sequence ID" value="GGN65379.1"/>
    <property type="molecule type" value="Genomic_DNA"/>
</dbReference>
<sequence>MGYIMPIDRYQYINYQERISTDKLAVSPVSASFRPVLERKHEEISSEYERLLPSNYKTNAPLQQQTVEETYAELTGKGRRFSEII</sequence>
<accession>A0A917Y2T7</accession>
<evidence type="ECO:0000313" key="1">
    <source>
        <dbReference type="EMBL" id="GGN65379.1"/>
    </source>
</evidence>